<reference evidence="9 10" key="1">
    <citation type="submission" date="2019-02" db="EMBL/GenBank/DDBJ databases">
        <title>Opniocepnalus argus genome.</title>
        <authorList>
            <person name="Zhou C."/>
            <person name="Xiao S."/>
        </authorList>
    </citation>
    <scope>NUCLEOTIDE SEQUENCE [LARGE SCALE GENOMIC DNA]</scope>
    <source>
        <strain evidence="9">OARG1902GOOAL</strain>
        <tissue evidence="9">Muscle</tissue>
    </source>
</reference>
<evidence type="ECO:0000256" key="3">
    <source>
        <dbReference type="ARBA" id="ARBA00023136"/>
    </source>
</evidence>
<dbReference type="InterPro" id="IPR013783">
    <property type="entry name" value="Ig-like_fold"/>
</dbReference>
<feature type="transmembrane region" description="Helical" evidence="6">
    <location>
        <begin position="208"/>
        <end position="231"/>
    </location>
</feature>
<feature type="region of interest" description="Disordered" evidence="5">
    <location>
        <begin position="259"/>
        <end position="329"/>
    </location>
</feature>
<feature type="compositionally biased region" description="Polar residues" evidence="5">
    <location>
        <begin position="288"/>
        <end position="306"/>
    </location>
</feature>
<dbReference type="CDD" id="cd00096">
    <property type="entry name" value="Ig"/>
    <property type="match status" value="1"/>
</dbReference>
<sequence>MMGCSAATLAVIILSGFINLSAAHTCEFYALGQDVSLPFEYKELTKTHVLKWTHNKTSVYSSNNGKVTVGKKEDISPSGSLLLKNLQFSGAGTYEATVLNSGSVVANWSRHICVMEKVSKPLLTYVCDSKSGSVTLNCNVNNPQSVKFSWTQDNTSVTGKTGQTLAPSLLKGEGTFICRVENKVSTKSSDVVHLTCKSPLNCFTSKPVMAVLAGGGGLILVLLIIIVILCCRHKHNKSQVTVGDMVVLRTASVKQQDFVPSSPDYETMNATEDYPRLSPKPSPRGCYNNVSEPEGQTQDRPVQLSTAEERRDPSPVPKPRTKGPLKLNV</sequence>
<organism evidence="9 10">
    <name type="scientific">Channa argus</name>
    <name type="common">Northern snakehead</name>
    <name type="synonym">Ophicephalus argus</name>
    <dbReference type="NCBI Taxonomy" id="215402"/>
    <lineage>
        <taxon>Eukaryota</taxon>
        <taxon>Metazoa</taxon>
        <taxon>Chordata</taxon>
        <taxon>Craniata</taxon>
        <taxon>Vertebrata</taxon>
        <taxon>Euteleostomi</taxon>
        <taxon>Actinopterygii</taxon>
        <taxon>Neopterygii</taxon>
        <taxon>Teleostei</taxon>
        <taxon>Neoteleostei</taxon>
        <taxon>Acanthomorphata</taxon>
        <taxon>Anabantaria</taxon>
        <taxon>Anabantiformes</taxon>
        <taxon>Channoidei</taxon>
        <taxon>Channidae</taxon>
        <taxon>Channa</taxon>
    </lineage>
</organism>
<name>A0A6G1PEE7_CHAAH</name>
<dbReference type="SUPFAM" id="SSF48726">
    <property type="entry name" value="Immunoglobulin"/>
    <property type="match status" value="2"/>
</dbReference>
<keyword evidence="6" id="KW-0812">Transmembrane</keyword>
<dbReference type="Gene3D" id="2.60.40.10">
    <property type="entry name" value="Immunoglobulins"/>
    <property type="match status" value="2"/>
</dbReference>
<dbReference type="GO" id="GO:0005911">
    <property type="term" value="C:cell-cell junction"/>
    <property type="evidence" value="ECO:0007669"/>
    <property type="project" value="TreeGrafter"/>
</dbReference>
<accession>A0A6G1PEE7</accession>
<keyword evidence="6" id="KW-1133">Transmembrane helix</keyword>
<keyword evidence="10" id="KW-1185">Reference proteome</keyword>
<evidence type="ECO:0000259" key="8">
    <source>
        <dbReference type="PROSITE" id="PS50835"/>
    </source>
</evidence>
<dbReference type="Pfam" id="PF07204">
    <property type="entry name" value="Orthoreo_P10"/>
    <property type="match status" value="1"/>
</dbReference>
<dbReference type="EMBL" id="CM015715">
    <property type="protein sequence ID" value="KAF3688607.1"/>
    <property type="molecule type" value="Genomic_DNA"/>
</dbReference>
<dbReference type="PANTHER" id="PTHR12080">
    <property type="entry name" value="SIGNALING LYMPHOCYTIC ACTIVATION MOLECULE"/>
    <property type="match status" value="1"/>
</dbReference>
<dbReference type="AlphaFoldDB" id="A0A6G1PEE7"/>
<keyword evidence="3 6" id="KW-0472">Membrane</keyword>
<evidence type="ECO:0000256" key="2">
    <source>
        <dbReference type="ARBA" id="ARBA00022729"/>
    </source>
</evidence>
<feature type="chain" id="PRO_5026324344" evidence="7">
    <location>
        <begin position="24"/>
        <end position="329"/>
    </location>
</feature>
<evidence type="ECO:0000256" key="5">
    <source>
        <dbReference type="SAM" id="MobiDB-lite"/>
    </source>
</evidence>
<reference evidence="10" key="2">
    <citation type="submission" date="2019-02" db="EMBL/GenBank/DDBJ databases">
        <title>Opniocepnalus argus Var Kimnra genome.</title>
        <authorList>
            <person name="Zhou C."/>
            <person name="Xiao S."/>
        </authorList>
    </citation>
    <scope>NUCLEOTIDE SEQUENCE [LARGE SCALE GENOMIC DNA]</scope>
</reference>
<gene>
    <name evidence="9" type="ORF">EXN66_Car004279</name>
</gene>
<evidence type="ECO:0000313" key="9">
    <source>
        <dbReference type="EMBL" id="KAF3688607.1"/>
    </source>
</evidence>
<keyword evidence="4" id="KW-0325">Glycoprotein</keyword>
<evidence type="ECO:0000256" key="4">
    <source>
        <dbReference type="ARBA" id="ARBA00023180"/>
    </source>
</evidence>
<dbReference type="InterPro" id="IPR015631">
    <property type="entry name" value="CD2/SLAM_rcpt"/>
</dbReference>
<dbReference type="GO" id="GO:0016020">
    <property type="term" value="C:membrane"/>
    <property type="evidence" value="ECO:0007669"/>
    <property type="project" value="UniProtKB-SubCell"/>
</dbReference>
<feature type="domain" description="Ig-like" evidence="8">
    <location>
        <begin position="121"/>
        <end position="195"/>
    </location>
</feature>
<dbReference type="Proteomes" id="UP000503349">
    <property type="component" value="Chromosome 4"/>
</dbReference>
<evidence type="ECO:0000256" key="1">
    <source>
        <dbReference type="ARBA" id="ARBA00004370"/>
    </source>
</evidence>
<dbReference type="PANTHER" id="PTHR12080:SF59">
    <property type="entry name" value="HEPATIC AND GLIAL CELL ADHESION MOLECULE"/>
    <property type="match status" value="1"/>
</dbReference>
<keyword evidence="2 7" id="KW-0732">Signal</keyword>
<proteinExistence type="predicted"/>
<feature type="signal peptide" evidence="7">
    <location>
        <begin position="1"/>
        <end position="23"/>
    </location>
</feature>
<dbReference type="InterPro" id="IPR009854">
    <property type="entry name" value="Orthoreo_P10"/>
</dbReference>
<protein>
    <submittedName>
        <fullName evidence="9">Carcinoembryonic antigen-related cell adhesion molecule 21</fullName>
    </submittedName>
</protein>
<dbReference type="InterPro" id="IPR036179">
    <property type="entry name" value="Ig-like_dom_sf"/>
</dbReference>
<comment type="subcellular location">
    <subcellularLocation>
        <location evidence="1">Membrane</location>
    </subcellularLocation>
</comment>
<evidence type="ECO:0000256" key="7">
    <source>
        <dbReference type="SAM" id="SignalP"/>
    </source>
</evidence>
<evidence type="ECO:0000256" key="6">
    <source>
        <dbReference type="SAM" id="Phobius"/>
    </source>
</evidence>
<dbReference type="PROSITE" id="PS50835">
    <property type="entry name" value="IG_LIKE"/>
    <property type="match status" value="1"/>
</dbReference>
<dbReference type="InterPro" id="IPR007110">
    <property type="entry name" value="Ig-like_dom"/>
</dbReference>
<evidence type="ECO:0000313" key="10">
    <source>
        <dbReference type="Proteomes" id="UP000503349"/>
    </source>
</evidence>